<reference evidence="2 3" key="1">
    <citation type="journal article" date="2019" name="Commun. Biol.">
        <title>The bagworm genome reveals a unique fibroin gene that provides high tensile strength.</title>
        <authorList>
            <person name="Kono N."/>
            <person name="Nakamura H."/>
            <person name="Ohtoshi R."/>
            <person name="Tomita M."/>
            <person name="Numata K."/>
            <person name="Arakawa K."/>
        </authorList>
    </citation>
    <scope>NUCLEOTIDE SEQUENCE [LARGE SCALE GENOMIC DNA]</scope>
</reference>
<organism evidence="2 3">
    <name type="scientific">Eumeta variegata</name>
    <name type="common">Bagworm moth</name>
    <name type="synonym">Eumeta japonica</name>
    <dbReference type="NCBI Taxonomy" id="151549"/>
    <lineage>
        <taxon>Eukaryota</taxon>
        <taxon>Metazoa</taxon>
        <taxon>Ecdysozoa</taxon>
        <taxon>Arthropoda</taxon>
        <taxon>Hexapoda</taxon>
        <taxon>Insecta</taxon>
        <taxon>Pterygota</taxon>
        <taxon>Neoptera</taxon>
        <taxon>Endopterygota</taxon>
        <taxon>Lepidoptera</taxon>
        <taxon>Glossata</taxon>
        <taxon>Ditrysia</taxon>
        <taxon>Tineoidea</taxon>
        <taxon>Psychidae</taxon>
        <taxon>Oiketicinae</taxon>
        <taxon>Eumeta</taxon>
    </lineage>
</organism>
<dbReference type="Proteomes" id="UP000299102">
    <property type="component" value="Unassembled WGS sequence"/>
</dbReference>
<proteinExistence type="predicted"/>
<dbReference type="AlphaFoldDB" id="A0A4C1WG08"/>
<evidence type="ECO:0000256" key="1">
    <source>
        <dbReference type="SAM" id="MobiDB-lite"/>
    </source>
</evidence>
<name>A0A4C1WG08_EUMVA</name>
<gene>
    <name evidence="2" type="ORF">EVAR_81615_1</name>
</gene>
<evidence type="ECO:0008006" key="4">
    <source>
        <dbReference type="Google" id="ProtNLM"/>
    </source>
</evidence>
<protein>
    <recommendedName>
        <fullName evidence="4">DUF4371 domain-containing protein</fullName>
    </recommendedName>
</protein>
<keyword evidence="3" id="KW-1185">Reference proteome</keyword>
<dbReference type="OrthoDB" id="7482667at2759"/>
<feature type="region of interest" description="Disordered" evidence="1">
    <location>
        <begin position="1"/>
        <end position="30"/>
    </location>
</feature>
<evidence type="ECO:0000313" key="3">
    <source>
        <dbReference type="Proteomes" id="UP000299102"/>
    </source>
</evidence>
<accession>A0A4C1WG08</accession>
<dbReference type="EMBL" id="BGZK01000536">
    <property type="protein sequence ID" value="GBP49055.1"/>
    <property type="molecule type" value="Genomic_DNA"/>
</dbReference>
<evidence type="ECO:0000313" key="2">
    <source>
        <dbReference type="EMBL" id="GBP49055.1"/>
    </source>
</evidence>
<feature type="compositionally biased region" description="Low complexity" evidence="1">
    <location>
        <begin position="9"/>
        <end position="19"/>
    </location>
</feature>
<comment type="caution">
    <text evidence="2">The sequence shown here is derived from an EMBL/GenBank/DDBJ whole genome shotgun (WGS) entry which is preliminary data.</text>
</comment>
<sequence length="161" mass="18154">MPEQELILSSSSDSDTSVSHPREENTRHAYKNQAPLNLPALYFDGRKDKTLKIVKKGTKRYKQVVIEEHVSVIKEPESIYVGYVTPLQGTAKAIEISINALLSAKNISTVDLLAIGCDGAVTNTGKFNGVIRLFERRLQRPLQWIICMLHLNELPLRHLFD</sequence>